<evidence type="ECO:0000313" key="2">
    <source>
        <dbReference type="EMBL" id="SUE14439.1"/>
    </source>
</evidence>
<evidence type="ECO:0000313" key="3">
    <source>
        <dbReference type="Proteomes" id="UP000254569"/>
    </source>
</evidence>
<organism evidence="2 3">
    <name type="scientific">Rhodococcus gordoniae</name>
    <dbReference type="NCBI Taxonomy" id="223392"/>
    <lineage>
        <taxon>Bacteria</taxon>
        <taxon>Bacillati</taxon>
        <taxon>Actinomycetota</taxon>
        <taxon>Actinomycetes</taxon>
        <taxon>Mycobacteriales</taxon>
        <taxon>Nocardiaceae</taxon>
        <taxon>Rhodococcus</taxon>
    </lineage>
</organism>
<keyword evidence="3" id="KW-1185">Reference proteome</keyword>
<sequence length="134" mass="13792">MAAVRDDHEALLSELLLLADAVLDRVEGAVQQFAVPPADDSASGSAAPSSAPDSAATPGGCAWCPLCAAAALVRGENHELVTRLATKLAALIALLREFLSQFLSATGGNPPEPTPDPPTRERAAFVPISVNVRP</sequence>
<dbReference type="AlphaFoldDB" id="A0A379LWM4"/>
<evidence type="ECO:0000256" key="1">
    <source>
        <dbReference type="SAM" id="MobiDB-lite"/>
    </source>
</evidence>
<feature type="region of interest" description="Disordered" evidence="1">
    <location>
        <begin position="36"/>
        <end position="57"/>
    </location>
</feature>
<gene>
    <name evidence="2" type="ORF">NCTC13296_01279</name>
</gene>
<dbReference type="RefSeq" id="WP_064064163.1">
    <property type="nucleotide sequence ID" value="NZ_CP101467.1"/>
</dbReference>
<reference evidence="2 3" key="1">
    <citation type="submission" date="2018-06" db="EMBL/GenBank/DDBJ databases">
        <authorList>
            <consortium name="Pathogen Informatics"/>
            <person name="Doyle S."/>
        </authorList>
    </citation>
    <scope>NUCLEOTIDE SEQUENCE [LARGE SCALE GENOMIC DNA]</scope>
    <source>
        <strain evidence="2 3">NCTC13296</strain>
    </source>
</reference>
<dbReference type="EMBL" id="UGVI01000001">
    <property type="protein sequence ID" value="SUE14439.1"/>
    <property type="molecule type" value="Genomic_DNA"/>
</dbReference>
<proteinExistence type="predicted"/>
<name>A0A379LWM4_9NOCA</name>
<dbReference type="Proteomes" id="UP000254569">
    <property type="component" value="Unassembled WGS sequence"/>
</dbReference>
<protein>
    <submittedName>
        <fullName evidence="2">Uncharacterized protein</fullName>
    </submittedName>
</protein>
<accession>A0A379LWM4</accession>